<dbReference type="InParanoid" id="A0A0C3F3B3"/>
<protein>
    <submittedName>
        <fullName evidence="1">Uncharacterized protein</fullName>
    </submittedName>
</protein>
<sequence length="51" mass="5939">MPFGSYHQYVLELGLCVGVSDRGRISTPNFSFLALLEFRLDNGDWQFRDNR</sequence>
<evidence type="ECO:0000313" key="1">
    <source>
        <dbReference type="EMBL" id="KIM74549.1"/>
    </source>
</evidence>
<accession>A0A0C3F3B3</accession>
<dbReference type="AlphaFoldDB" id="A0A0C3F3B3"/>
<gene>
    <name evidence="1" type="ORF">PILCRDRAFT_828105</name>
</gene>
<dbReference type="EMBL" id="KN833059">
    <property type="protein sequence ID" value="KIM74549.1"/>
    <property type="molecule type" value="Genomic_DNA"/>
</dbReference>
<proteinExistence type="predicted"/>
<keyword evidence="2" id="KW-1185">Reference proteome</keyword>
<reference evidence="1 2" key="1">
    <citation type="submission" date="2014-04" db="EMBL/GenBank/DDBJ databases">
        <authorList>
            <consortium name="DOE Joint Genome Institute"/>
            <person name="Kuo A."/>
            <person name="Tarkka M."/>
            <person name="Buscot F."/>
            <person name="Kohler A."/>
            <person name="Nagy L.G."/>
            <person name="Floudas D."/>
            <person name="Copeland A."/>
            <person name="Barry K.W."/>
            <person name="Cichocki N."/>
            <person name="Veneault-Fourrey C."/>
            <person name="LaButti K."/>
            <person name="Lindquist E.A."/>
            <person name="Lipzen A."/>
            <person name="Lundell T."/>
            <person name="Morin E."/>
            <person name="Murat C."/>
            <person name="Sun H."/>
            <person name="Tunlid A."/>
            <person name="Henrissat B."/>
            <person name="Grigoriev I.V."/>
            <person name="Hibbett D.S."/>
            <person name="Martin F."/>
            <person name="Nordberg H.P."/>
            <person name="Cantor M.N."/>
            <person name="Hua S.X."/>
        </authorList>
    </citation>
    <scope>NUCLEOTIDE SEQUENCE [LARGE SCALE GENOMIC DNA]</scope>
    <source>
        <strain evidence="1 2">F 1598</strain>
    </source>
</reference>
<dbReference type="Proteomes" id="UP000054166">
    <property type="component" value="Unassembled WGS sequence"/>
</dbReference>
<name>A0A0C3F3B3_PILCF</name>
<evidence type="ECO:0000313" key="2">
    <source>
        <dbReference type="Proteomes" id="UP000054166"/>
    </source>
</evidence>
<dbReference type="HOGENOM" id="CLU_3107223_0_0_1"/>
<reference evidence="2" key="2">
    <citation type="submission" date="2015-01" db="EMBL/GenBank/DDBJ databases">
        <title>Evolutionary Origins and Diversification of the Mycorrhizal Mutualists.</title>
        <authorList>
            <consortium name="DOE Joint Genome Institute"/>
            <consortium name="Mycorrhizal Genomics Consortium"/>
            <person name="Kohler A."/>
            <person name="Kuo A."/>
            <person name="Nagy L.G."/>
            <person name="Floudas D."/>
            <person name="Copeland A."/>
            <person name="Barry K.W."/>
            <person name="Cichocki N."/>
            <person name="Veneault-Fourrey C."/>
            <person name="LaButti K."/>
            <person name="Lindquist E.A."/>
            <person name="Lipzen A."/>
            <person name="Lundell T."/>
            <person name="Morin E."/>
            <person name="Murat C."/>
            <person name="Riley R."/>
            <person name="Ohm R."/>
            <person name="Sun H."/>
            <person name="Tunlid A."/>
            <person name="Henrissat B."/>
            <person name="Grigoriev I.V."/>
            <person name="Hibbett D.S."/>
            <person name="Martin F."/>
        </authorList>
    </citation>
    <scope>NUCLEOTIDE SEQUENCE [LARGE SCALE GENOMIC DNA]</scope>
    <source>
        <strain evidence="2">F 1598</strain>
    </source>
</reference>
<organism evidence="1 2">
    <name type="scientific">Piloderma croceum (strain F 1598)</name>
    <dbReference type="NCBI Taxonomy" id="765440"/>
    <lineage>
        <taxon>Eukaryota</taxon>
        <taxon>Fungi</taxon>
        <taxon>Dikarya</taxon>
        <taxon>Basidiomycota</taxon>
        <taxon>Agaricomycotina</taxon>
        <taxon>Agaricomycetes</taxon>
        <taxon>Agaricomycetidae</taxon>
        <taxon>Atheliales</taxon>
        <taxon>Atheliaceae</taxon>
        <taxon>Piloderma</taxon>
    </lineage>
</organism>